<dbReference type="GeneID" id="17308564"/>
<dbReference type="InterPro" id="IPR000718">
    <property type="entry name" value="Peptidase_M13"/>
</dbReference>
<dbReference type="OMA" id="DQRFFMN"/>
<evidence type="ECO:0000313" key="11">
    <source>
        <dbReference type="EnsemblProtists" id="EKX51779"/>
    </source>
</evidence>
<evidence type="ECO:0000313" key="12">
    <source>
        <dbReference type="Proteomes" id="UP000011087"/>
    </source>
</evidence>
<sequence length="602" mass="68504">MRDAINADVDPCDDFYEFACGNYDATHQDIPKFKSSKSLSWDYADKMVRESETELFKTDPGPAGLYFRSCMDEDRVNSLGAKPLAPWLNLIDSVKDVSSLVHVVTELNKQDIDVLFSWYISSNPRDSSTKSFNVGPGSYSLPDKTYYTEDSDEMEGHRKKLVEVAAKFFKLVGREDAEKEAKMVLDLETRIAKYSTDRDKERHDHGKPITVEVLEQQTPSWPWRTWLQKLSSCTSPPDGSAKGLVLLLRDEKYFDGLEQMLKDTSLEAIKAKLRWNVIKGAAVYLSADFIDVMVEYSKDLYGIQQKNPRPRKCYYSTTSDVAWPAAKLYVDKVFHVANRQAALEMLEGIRSRFLESLKKEGWMSPDDRLAAQSKLEKMFFQAVDRDFRKMNEAPKRRSWGGSTPTEVNAFYGPNNNGLWIPAGILQAPFFDASNPDARNYGSIGSVLGHEMTHGFDDSGREYDERGSLHDWWDKETVEKFKERSSCVARLFDSYSVAYRHVNGNLTLGEDMADAGGLKFSYQAFMAAKERQPEEKRVFFTAFAQTWCTVERKKGVLNQVLTDPHAPNKFRVLGALSQFAPFAEVFQCPRGSPMAPAERCDVW</sequence>
<gene>
    <name evidence="10" type="ORF">GUITHDRAFT_65658</name>
</gene>
<evidence type="ECO:0000259" key="9">
    <source>
        <dbReference type="Pfam" id="PF05649"/>
    </source>
</evidence>
<keyword evidence="5" id="KW-0378">Hydrolase</keyword>
<evidence type="ECO:0000256" key="1">
    <source>
        <dbReference type="ARBA" id="ARBA00001947"/>
    </source>
</evidence>
<dbReference type="RefSeq" id="XP_005838759.1">
    <property type="nucleotide sequence ID" value="XM_005838702.1"/>
</dbReference>
<reference evidence="10 12" key="1">
    <citation type="journal article" date="2012" name="Nature">
        <title>Algal genomes reveal evolutionary mosaicism and the fate of nucleomorphs.</title>
        <authorList>
            <consortium name="DOE Joint Genome Institute"/>
            <person name="Curtis B.A."/>
            <person name="Tanifuji G."/>
            <person name="Burki F."/>
            <person name="Gruber A."/>
            <person name="Irimia M."/>
            <person name="Maruyama S."/>
            <person name="Arias M.C."/>
            <person name="Ball S.G."/>
            <person name="Gile G.H."/>
            <person name="Hirakawa Y."/>
            <person name="Hopkins J.F."/>
            <person name="Kuo A."/>
            <person name="Rensing S.A."/>
            <person name="Schmutz J."/>
            <person name="Symeonidi A."/>
            <person name="Elias M."/>
            <person name="Eveleigh R.J."/>
            <person name="Herman E.K."/>
            <person name="Klute M.J."/>
            <person name="Nakayama T."/>
            <person name="Obornik M."/>
            <person name="Reyes-Prieto A."/>
            <person name="Armbrust E.V."/>
            <person name="Aves S.J."/>
            <person name="Beiko R.G."/>
            <person name="Coutinho P."/>
            <person name="Dacks J.B."/>
            <person name="Durnford D.G."/>
            <person name="Fast N.M."/>
            <person name="Green B.R."/>
            <person name="Grisdale C.J."/>
            <person name="Hempel F."/>
            <person name="Henrissat B."/>
            <person name="Hoppner M.P."/>
            <person name="Ishida K."/>
            <person name="Kim E."/>
            <person name="Koreny L."/>
            <person name="Kroth P.G."/>
            <person name="Liu Y."/>
            <person name="Malik S.B."/>
            <person name="Maier U.G."/>
            <person name="McRose D."/>
            <person name="Mock T."/>
            <person name="Neilson J.A."/>
            <person name="Onodera N.T."/>
            <person name="Poole A.M."/>
            <person name="Pritham E.J."/>
            <person name="Richards T.A."/>
            <person name="Rocap G."/>
            <person name="Roy S.W."/>
            <person name="Sarai C."/>
            <person name="Schaack S."/>
            <person name="Shirato S."/>
            <person name="Slamovits C.H."/>
            <person name="Spencer D.F."/>
            <person name="Suzuki S."/>
            <person name="Worden A.Z."/>
            <person name="Zauner S."/>
            <person name="Barry K."/>
            <person name="Bell C."/>
            <person name="Bharti A.K."/>
            <person name="Crow J.A."/>
            <person name="Grimwood J."/>
            <person name="Kramer R."/>
            <person name="Lindquist E."/>
            <person name="Lucas S."/>
            <person name="Salamov A."/>
            <person name="McFadden G.I."/>
            <person name="Lane C.E."/>
            <person name="Keeling P.J."/>
            <person name="Gray M.W."/>
            <person name="Grigoriev I.V."/>
            <person name="Archibald J.M."/>
        </authorList>
    </citation>
    <scope>NUCLEOTIDE SEQUENCE</scope>
    <source>
        <strain evidence="10 12">CCMP2712</strain>
    </source>
</reference>
<dbReference type="PRINTS" id="PR00786">
    <property type="entry name" value="NEPRILYSIN"/>
</dbReference>
<dbReference type="SUPFAM" id="SSF55486">
    <property type="entry name" value="Metalloproteases ('zincins'), catalytic domain"/>
    <property type="match status" value="1"/>
</dbReference>
<dbReference type="Proteomes" id="UP000011087">
    <property type="component" value="Unassembled WGS sequence"/>
</dbReference>
<dbReference type="GO" id="GO:0004222">
    <property type="term" value="F:metalloendopeptidase activity"/>
    <property type="evidence" value="ECO:0007669"/>
    <property type="project" value="InterPro"/>
</dbReference>
<comment type="cofactor">
    <cofactor evidence="1">
        <name>Zn(2+)</name>
        <dbReference type="ChEBI" id="CHEBI:29105"/>
    </cofactor>
</comment>
<keyword evidence="12" id="KW-1185">Reference proteome</keyword>
<dbReference type="AlphaFoldDB" id="L1JU17"/>
<reference evidence="11" key="3">
    <citation type="submission" date="2015-06" db="UniProtKB">
        <authorList>
            <consortium name="EnsemblProtists"/>
        </authorList>
    </citation>
    <scope>IDENTIFICATION</scope>
</reference>
<dbReference type="GO" id="GO:0046872">
    <property type="term" value="F:metal ion binding"/>
    <property type="evidence" value="ECO:0007669"/>
    <property type="project" value="UniProtKB-KW"/>
</dbReference>
<name>L1JU17_GUITC</name>
<evidence type="ECO:0000313" key="10">
    <source>
        <dbReference type="EMBL" id="EKX51779.1"/>
    </source>
</evidence>
<evidence type="ECO:0000256" key="3">
    <source>
        <dbReference type="ARBA" id="ARBA00022670"/>
    </source>
</evidence>
<dbReference type="Pfam" id="PF01431">
    <property type="entry name" value="Peptidase_M13"/>
    <property type="match status" value="1"/>
</dbReference>
<dbReference type="GO" id="GO:0016485">
    <property type="term" value="P:protein processing"/>
    <property type="evidence" value="ECO:0007669"/>
    <property type="project" value="TreeGrafter"/>
</dbReference>
<evidence type="ECO:0008006" key="13">
    <source>
        <dbReference type="Google" id="ProtNLM"/>
    </source>
</evidence>
<accession>L1JU17</accession>
<dbReference type="CDD" id="cd08662">
    <property type="entry name" value="M13"/>
    <property type="match status" value="1"/>
</dbReference>
<dbReference type="EnsemblProtists" id="EKX51779">
    <property type="protein sequence ID" value="EKX51779"/>
    <property type="gene ID" value="GUITHDRAFT_65658"/>
</dbReference>
<dbReference type="Pfam" id="PF05649">
    <property type="entry name" value="Peptidase_M13_N"/>
    <property type="match status" value="1"/>
</dbReference>
<evidence type="ECO:0000256" key="6">
    <source>
        <dbReference type="ARBA" id="ARBA00022833"/>
    </source>
</evidence>
<keyword evidence="4" id="KW-0479">Metal-binding</keyword>
<dbReference type="STRING" id="905079.L1JU17"/>
<feature type="domain" description="Peptidase M13 N-terminal" evidence="9">
    <location>
        <begin position="11"/>
        <end position="378"/>
    </location>
</feature>
<dbReference type="HOGENOM" id="CLU_006187_8_0_1"/>
<dbReference type="PANTHER" id="PTHR11733">
    <property type="entry name" value="ZINC METALLOPROTEASE FAMILY M13 NEPRILYSIN-RELATED"/>
    <property type="match status" value="1"/>
</dbReference>
<comment type="similarity">
    <text evidence="2">Belongs to the peptidase M13 family.</text>
</comment>
<dbReference type="InterPro" id="IPR024079">
    <property type="entry name" value="MetalloPept_cat_dom_sf"/>
</dbReference>
<dbReference type="Gene3D" id="3.40.390.10">
    <property type="entry name" value="Collagenase (Catalytic Domain)"/>
    <property type="match status" value="2"/>
</dbReference>
<proteinExistence type="inferred from homology"/>
<dbReference type="InterPro" id="IPR008753">
    <property type="entry name" value="Peptidase_M13_N"/>
</dbReference>
<evidence type="ECO:0000256" key="5">
    <source>
        <dbReference type="ARBA" id="ARBA00022801"/>
    </source>
</evidence>
<evidence type="ECO:0000259" key="8">
    <source>
        <dbReference type="Pfam" id="PF01431"/>
    </source>
</evidence>
<feature type="domain" description="Peptidase M13 C-terminal" evidence="8">
    <location>
        <begin position="408"/>
        <end position="601"/>
    </location>
</feature>
<evidence type="ECO:0000256" key="7">
    <source>
        <dbReference type="ARBA" id="ARBA00023049"/>
    </source>
</evidence>
<organism evidence="10">
    <name type="scientific">Guillardia theta (strain CCMP2712)</name>
    <name type="common">Cryptophyte</name>
    <dbReference type="NCBI Taxonomy" id="905079"/>
    <lineage>
        <taxon>Eukaryota</taxon>
        <taxon>Cryptophyceae</taxon>
        <taxon>Pyrenomonadales</taxon>
        <taxon>Geminigeraceae</taxon>
        <taxon>Guillardia</taxon>
    </lineage>
</organism>
<dbReference type="EMBL" id="JH992974">
    <property type="protein sequence ID" value="EKX51779.1"/>
    <property type="molecule type" value="Genomic_DNA"/>
</dbReference>
<dbReference type="OrthoDB" id="6475849at2759"/>
<keyword evidence="3" id="KW-0645">Protease</keyword>
<evidence type="ECO:0000256" key="2">
    <source>
        <dbReference type="ARBA" id="ARBA00007357"/>
    </source>
</evidence>
<protein>
    <recommendedName>
        <fullName evidence="13">Endothelin-converting enzyme 1</fullName>
    </recommendedName>
</protein>
<dbReference type="InterPro" id="IPR018497">
    <property type="entry name" value="Peptidase_M13_C"/>
</dbReference>
<evidence type="ECO:0000256" key="4">
    <source>
        <dbReference type="ARBA" id="ARBA00022723"/>
    </source>
</evidence>
<dbReference type="PROSITE" id="PS51885">
    <property type="entry name" value="NEPRILYSIN"/>
    <property type="match status" value="1"/>
</dbReference>
<dbReference type="PANTHER" id="PTHR11733:SF167">
    <property type="entry name" value="FI17812P1-RELATED"/>
    <property type="match status" value="1"/>
</dbReference>
<keyword evidence="7" id="KW-0482">Metalloprotease</keyword>
<keyword evidence="6" id="KW-0862">Zinc</keyword>
<reference evidence="12" key="2">
    <citation type="submission" date="2012-11" db="EMBL/GenBank/DDBJ databases">
        <authorList>
            <person name="Kuo A."/>
            <person name="Curtis B.A."/>
            <person name="Tanifuji G."/>
            <person name="Burki F."/>
            <person name="Gruber A."/>
            <person name="Irimia M."/>
            <person name="Maruyama S."/>
            <person name="Arias M.C."/>
            <person name="Ball S.G."/>
            <person name="Gile G.H."/>
            <person name="Hirakawa Y."/>
            <person name="Hopkins J.F."/>
            <person name="Rensing S.A."/>
            <person name="Schmutz J."/>
            <person name="Symeonidi A."/>
            <person name="Elias M."/>
            <person name="Eveleigh R.J."/>
            <person name="Herman E.K."/>
            <person name="Klute M.J."/>
            <person name="Nakayama T."/>
            <person name="Obornik M."/>
            <person name="Reyes-Prieto A."/>
            <person name="Armbrust E.V."/>
            <person name="Aves S.J."/>
            <person name="Beiko R.G."/>
            <person name="Coutinho P."/>
            <person name="Dacks J.B."/>
            <person name="Durnford D.G."/>
            <person name="Fast N.M."/>
            <person name="Green B.R."/>
            <person name="Grisdale C."/>
            <person name="Hempe F."/>
            <person name="Henrissat B."/>
            <person name="Hoppner M.P."/>
            <person name="Ishida K.-I."/>
            <person name="Kim E."/>
            <person name="Koreny L."/>
            <person name="Kroth P.G."/>
            <person name="Liu Y."/>
            <person name="Malik S.-B."/>
            <person name="Maier U.G."/>
            <person name="McRose D."/>
            <person name="Mock T."/>
            <person name="Neilson J.A."/>
            <person name="Onodera N.T."/>
            <person name="Poole A.M."/>
            <person name="Pritham E.J."/>
            <person name="Richards T.A."/>
            <person name="Rocap G."/>
            <person name="Roy S.W."/>
            <person name="Sarai C."/>
            <person name="Schaack S."/>
            <person name="Shirato S."/>
            <person name="Slamovits C.H."/>
            <person name="Spencer D.F."/>
            <person name="Suzuki S."/>
            <person name="Worden A.Z."/>
            <person name="Zauner S."/>
            <person name="Barry K."/>
            <person name="Bell C."/>
            <person name="Bharti A.K."/>
            <person name="Crow J.A."/>
            <person name="Grimwood J."/>
            <person name="Kramer R."/>
            <person name="Lindquist E."/>
            <person name="Lucas S."/>
            <person name="Salamov A."/>
            <person name="McFadden G.I."/>
            <person name="Lane C.E."/>
            <person name="Keeling P.J."/>
            <person name="Gray M.W."/>
            <person name="Grigoriev I.V."/>
            <person name="Archibald J.M."/>
        </authorList>
    </citation>
    <scope>NUCLEOTIDE SEQUENCE</scope>
    <source>
        <strain evidence="12">CCMP2712</strain>
    </source>
</reference>
<dbReference type="GO" id="GO:0005886">
    <property type="term" value="C:plasma membrane"/>
    <property type="evidence" value="ECO:0007669"/>
    <property type="project" value="TreeGrafter"/>
</dbReference>
<dbReference type="PaxDb" id="55529-EKX51779"/>
<dbReference type="KEGG" id="gtt:GUITHDRAFT_65658"/>
<dbReference type="eggNOG" id="KOG3624">
    <property type="taxonomic scope" value="Eukaryota"/>
</dbReference>